<accession>A0A0R2RH64</accession>
<comment type="caution">
    <text evidence="6">The sequence shown here is derived from an EMBL/GenBank/DDBJ whole genome shotgun (WGS) entry which is preliminary data.</text>
</comment>
<feature type="binding site" evidence="5">
    <location>
        <position position="129"/>
    </location>
    <ligand>
        <name>Mg(2+)</name>
        <dbReference type="ChEBI" id="CHEBI:18420"/>
    </ligand>
</feature>
<evidence type="ECO:0000313" key="6">
    <source>
        <dbReference type="EMBL" id="KRO61845.1"/>
    </source>
</evidence>
<comment type="cofactor">
    <cofactor evidence="5">
        <name>Mg(2+)</name>
        <dbReference type="ChEBI" id="CHEBI:18420"/>
    </cofactor>
</comment>
<dbReference type="InterPro" id="IPR005493">
    <property type="entry name" value="RraA/RraA-like"/>
</dbReference>
<dbReference type="Proteomes" id="UP000051269">
    <property type="component" value="Unassembled WGS sequence"/>
</dbReference>
<dbReference type="EMBL" id="LIBO01000191">
    <property type="protein sequence ID" value="KRO61845.1"/>
    <property type="molecule type" value="Genomic_DNA"/>
</dbReference>
<dbReference type="SUPFAM" id="SSF89562">
    <property type="entry name" value="RraA-like"/>
    <property type="match status" value="1"/>
</dbReference>
<gene>
    <name evidence="6" type="ORF">ABR82_04835</name>
</gene>
<evidence type="ECO:0000256" key="1">
    <source>
        <dbReference type="ARBA" id="ARBA00001968"/>
    </source>
</evidence>
<evidence type="ECO:0000256" key="3">
    <source>
        <dbReference type="ARBA" id="ARBA00029596"/>
    </source>
</evidence>
<evidence type="ECO:0000256" key="5">
    <source>
        <dbReference type="PIRSR" id="PIRSR605493-1"/>
    </source>
</evidence>
<dbReference type="AlphaFoldDB" id="A0A0R2RH64"/>
<keyword evidence="6" id="KW-0489">Methyltransferase</keyword>
<reference evidence="6 7" key="1">
    <citation type="submission" date="2015-10" db="EMBL/GenBank/DDBJ databases">
        <title>Metagenome-Assembled Genomes uncover a global brackish microbiome.</title>
        <authorList>
            <person name="Hugerth L.W."/>
            <person name="Larsson J."/>
            <person name="Alneberg J."/>
            <person name="Lindh M.V."/>
            <person name="Legrand C."/>
            <person name="Pinhassi J."/>
            <person name="Andersson A.F."/>
        </authorList>
    </citation>
    <scope>NUCLEOTIDE SEQUENCE [LARGE SCALE GENOMIC DNA]</scope>
    <source>
        <strain evidence="6">BACL18 MAG-120507-bin52</strain>
    </source>
</reference>
<comment type="cofactor">
    <cofactor evidence="1">
        <name>a divalent metal cation</name>
        <dbReference type="ChEBI" id="CHEBI:60240"/>
    </cofactor>
</comment>
<keyword evidence="6" id="KW-0808">Transferase</keyword>
<dbReference type="PANTHER" id="PTHR33254">
    <property type="entry name" value="4-HYDROXY-4-METHYL-2-OXOGLUTARATE ALDOLASE 3-RELATED"/>
    <property type="match status" value="1"/>
</dbReference>
<protein>
    <recommendedName>
        <fullName evidence="2">Putative 4-hydroxy-4-methyl-2-oxoglutarate aldolase</fullName>
    </recommendedName>
    <alternativeName>
        <fullName evidence="3">Regulator of ribonuclease activity homolog</fullName>
    </alternativeName>
    <alternativeName>
        <fullName evidence="4">RraA-like protein</fullName>
    </alternativeName>
</protein>
<organism evidence="6 7">
    <name type="scientific">Verrucomicrobia subdivision 6 bacterium BACL9 MAG-120507-bin52</name>
    <dbReference type="NCBI Taxonomy" id="1655590"/>
    <lineage>
        <taxon>Bacteria</taxon>
        <taxon>Pseudomonadati</taxon>
        <taxon>Verrucomicrobiota</taxon>
        <taxon>Verrucomicrobiia</taxon>
        <taxon>Verrucomicrobiales</taxon>
        <taxon>Verrucomicrobia subdivision 6</taxon>
    </lineage>
</organism>
<feature type="binding site" evidence="5">
    <location>
        <begin position="106"/>
        <end position="109"/>
    </location>
    <ligand>
        <name>substrate</name>
    </ligand>
</feature>
<feature type="binding site" evidence="5">
    <location>
        <position position="128"/>
    </location>
    <ligand>
        <name>substrate</name>
    </ligand>
</feature>
<proteinExistence type="predicted"/>
<dbReference type="PANTHER" id="PTHR33254:SF4">
    <property type="entry name" value="4-HYDROXY-4-METHYL-2-OXOGLUTARATE ALDOLASE 3-RELATED"/>
    <property type="match status" value="1"/>
</dbReference>
<evidence type="ECO:0000256" key="4">
    <source>
        <dbReference type="ARBA" id="ARBA00030169"/>
    </source>
</evidence>
<dbReference type="GO" id="GO:0046872">
    <property type="term" value="F:metal ion binding"/>
    <property type="evidence" value="ECO:0007669"/>
    <property type="project" value="UniProtKB-KW"/>
</dbReference>
<dbReference type="GO" id="GO:0032259">
    <property type="term" value="P:methylation"/>
    <property type="evidence" value="ECO:0007669"/>
    <property type="project" value="UniProtKB-KW"/>
</dbReference>
<keyword evidence="5" id="KW-0479">Metal-binding</keyword>
<dbReference type="CDD" id="cd16841">
    <property type="entry name" value="RraA_family"/>
    <property type="match status" value="1"/>
</dbReference>
<dbReference type="Gene3D" id="3.50.30.40">
    <property type="entry name" value="Ribonuclease E inhibitor RraA/RraA-like"/>
    <property type="match status" value="1"/>
</dbReference>
<dbReference type="InterPro" id="IPR036704">
    <property type="entry name" value="RraA/RraA-like_sf"/>
</dbReference>
<dbReference type="GO" id="GO:0008168">
    <property type="term" value="F:methyltransferase activity"/>
    <property type="evidence" value="ECO:0007669"/>
    <property type="project" value="UniProtKB-KW"/>
</dbReference>
<evidence type="ECO:0000256" key="2">
    <source>
        <dbReference type="ARBA" id="ARBA00016549"/>
    </source>
</evidence>
<name>A0A0R2RH64_9BACT</name>
<keyword evidence="5" id="KW-0460">Magnesium</keyword>
<evidence type="ECO:0000313" key="7">
    <source>
        <dbReference type="Proteomes" id="UP000051269"/>
    </source>
</evidence>
<dbReference type="Pfam" id="PF03737">
    <property type="entry name" value="RraA-like"/>
    <property type="match status" value="1"/>
</dbReference>
<sequence length="228" mass="25234">MKTTDTELFATARGELYTAVVGDIMDELGYRRQFLPPQVQPLREDMVVVGRAMPVLEMDDVGGEGPDRRSAVVNRPFGLMLTALDDLQPGEVYVCSGSSPTYALWGELMSMAATNRGATGAVVNGYSRDTRGILAQNFPCFSWGRYSQDQRPRGKVVDLRCTIEFGHVTVRPGDIVFGDLDGVCIVPTEIEDEVFQRALEKARGERRVFKAIKGGLKAQESWDKYGIM</sequence>